<sequence>MKGAIMNSISFAILDKRRRGLCLAICWLTCCSTFAQTQSEPDDAKLVFSSLGVDQTNRGTININGYDRHFSVTFPTSYNNGATYPVVLFFHGCMCRPSVTKETILSYLDWSPRLESYKEDFITIKMSAYSEKKPEVPQVVDEGGARGMWFWHEGFELERDDFAFVHTLLKALQSSPDINIDPENIFGVGHSSGAIFLISYVLGGPIDLTDVSINDTYTFKAISVSGGSTLRKGIVDFKENTPGTLPSVLHIQGERDGGLWFNGQEAGKSGINFLEFASIANGSAIVDGLRDTIHGLTYSAWDENIPSNPSTLERWAEHLSLEYSGYEEYSQYYVYN</sequence>
<reference evidence="1" key="1">
    <citation type="submission" date="2018-05" db="EMBL/GenBank/DDBJ databases">
        <authorList>
            <person name="Lanie J.A."/>
            <person name="Ng W.-L."/>
            <person name="Kazmierczak K.M."/>
            <person name="Andrzejewski T.M."/>
            <person name="Davidsen T.M."/>
            <person name="Wayne K.J."/>
            <person name="Tettelin H."/>
            <person name="Glass J.I."/>
            <person name="Rusch D."/>
            <person name="Podicherti R."/>
            <person name="Tsui H.-C.T."/>
            <person name="Winkler M.E."/>
        </authorList>
    </citation>
    <scope>NUCLEOTIDE SEQUENCE</scope>
</reference>
<dbReference type="Gene3D" id="3.40.50.1820">
    <property type="entry name" value="alpha/beta hydrolase"/>
    <property type="match status" value="1"/>
</dbReference>
<name>A0A382HIK0_9ZZZZ</name>
<dbReference type="SUPFAM" id="SSF53474">
    <property type="entry name" value="alpha/beta-Hydrolases"/>
    <property type="match status" value="1"/>
</dbReference>
<dbReference type="EMBL" id="UINC01061431">
    <property type="protein sequence ID" value="SVB86992.1"/>
    <property type="molecule type" value="Genomic_DNA"/>
</dbReference>
<dbReference type="InterPro" id="IPR029058">
    <property type="entry name" value="AB_hydrolase_fold"/>
</dbReference>
<dbReference type="AlphaFoldDB" id="A0A382HIK0"/>
<evidence type="ECO:0000313" key="1">
    <source>
        <dbReference type="EMBL" id="SVB86992.1"/>
    </source>
</evidence>
<evidence type="ECO:0008006" key="2">
    <source>
        <dbReference type="Google" id="ProtNLM"/>
    </source>
</evidence>
<proteinExistence type="predicted"/>
<organism evidence="1">
    <name type="scientific">marine metagenome</name>
    <dbReference type="NCBI Taxonomy" id="408172"/>
    <lineage>
        <taxon>unclassified sequences</taxon>
        <taxon>metagenomes</taxon>
        <taxon>ecological metagenomes</taxon>
    </lineage>
</organism>
<protein>
    <recommendedName>
        <fullName evidence="2">Phospholipase/carboxylesterase/thioesterase domain-containing protein</fullName>
    </recommendedName>
</protein>
<feature type="non-terminal residue" evidence="1">
    <location>
        <position position="336"/>
    </location>
</feature>
<accession>A0A382HIK0</accession>
<gene>
    <name evidence="1" type="ORF">METZ01_LOCUS239846</name>
</gene>